<dbReference type="Proteomes" id="UP001596317">
    <property type="component" value="Unassembled WGS sequence"/>
</dbReference>
<dbReference type="RefSeq" id="WP_224607640.1">
    <property type="nucleotide sequence ID" value="NZ_JAIQXV010000007.1"/>
</dbReference>
<gene>
    <name evidence="1" type="ORF">ACFP90_07520</name>
</gene>
<proteinExistence type="predicted"/>
<accession>A0ABW1ZHE7</accession>
<sequence>MDHLIYASVRMIASTWYAIALLQQKTPNAARATGIMHAELYLSDLGIVDAPAAPYLEGAKQALEAGLSTELKN</sequence>
<evidence type="ECO:0000313" key="2">
    <source>
        <dbReference type="Proteomes" id="UP001596317"/>
    </source>
</evidence>
<dbReference type="EMBL" id="JBHSWB010000001">
    <property type="protein sequence ID" value="MFC6660223.1"/>
    <property type="molecule type" value="Genomic_DNA"/>
</dbReference>
<reference evidence="2" key="1">
    <citation type="journal article" date="2019" name="Int. J. Syst. Evol. Microbiol.">
        <title>The Global Catalogue of Microorganisms (GCM) 10K type strain sequencing project: providing services to taxonomists for standard genome sequencing and annotation.</title>
        <authorList>
            <consortium name="The Broad Institute Genomics Platform"/>
            <consortium name="The Broad Institute Genome Sequencing Center for Infectious Disease"/>
            <person name="Wu L."/>
            <person name="Ma J."/>
        </authorList>
    </citation>
    <scope>NUCLEOTIDE SEQUENCE [LARGE SCALE GENOMIC DNA]</scope>
    <source>
        <strain evidence="2">CCUG 63830</strain>
    </source>
</reference>
<protein>
    <submittedName>
        <fullName evidence="1">Uncharacterized protein</fullName>
    </submittedName>
</protein>
<evidence type="ECO:0000313" key="1">
    <source>
        <dbReference type="EMBL" id="MFC6660223.1"/>
    </source>
</evidence>
<keyword evidence="2" id="KW-1185">Reference proteome</keyword>
<name>A0ABW1ZHE7_9DEIO</name>
<comment type="caution">
    <text evidence="1">The sequence shown here is derived from an EMBL/GenBank/DDBJ whole genome shotgun (WGS) entry which is preliminary data.</text>
</comment>
<organism evidence="1 2">
    <name type="scientific">Deinococcus multiflagellatus</name>
    <dbReference type="NCBI Taxonomy" id="1656887"/>
    <lineage>
        <taxon>Bacteria</taxon>
        <taxon>Thermotogati</taxon>
        <taxon>Deinococcota</taxon>
        <taxon>Deinococci</taxon>
        <taxon>Deinococcales</taxon>
        <taxon>Deinococcaceae</taxon>
        <taxon>Deinococcus</taxon>
    </lineage>
</organism>